<gene>
    <name evidence="11" type="ORF">DNTS_034393</name>
</gene>
<protein>
    <recommendedName>
        <fullName evidence="13">Immunoglobulin V-set domain-containing protein</fullName>
    </recommendedName>
</protein>
<keyword evidence="2 9" id="KW-0812">Transmembrane</keyword>
<evidence type="ECO:0000256" key="1">
    <source>
        <dbReference type="ARBA" id="ARBA00004479"/>
    </source>
</evidence>
<feature type="signal peptide" evidence="10">
    <location>
        <begin position="1"/>
        <end position="21"/>
    </location>
</feature>
<keyword evidence="6" id="KW-1015">Disulfide bond</keyword>
<dbReference type="AlphaFoldDB" id="A0A553Q189"/>
<evidence type="ECO:0000256" key="3">
    <source>
        <dbReference type="ARBA" id="ARBA00022729"/>
    </source>
</evidence>
<dbReference type="GO" id="GO:0042129">
    <property type="term" value="P:regulation of T cell proliferation"/>
    <property type="evidence" value="ECO:0007669"/>
    <property type="project" value="InterPro"/>
</dbReference>
<dbReference type="InterPro" id="IPR040216">
    <property type="entry name" value="CTLA4/CD28"/>
</dbReference>
<dbReference type="GO" id="GO:0009897">
    <property type="term" value="C:external side of plasma membrane"/>
    <property type="evidence" value="ECO:0007669"/>
    <property type="project" value="TreeGrafter"/>
</dbReference>
<evidence type="ECO:0000256" key="9">
    <source>
        <dbReference type="SAM" id="Phobius"/>
    </source>
</evidence>
<keyword evidence="5 9" id="KW-0472">Membrane</keyword>
<evidence type="ECO:0008006" key="13">
    <source>
        <dbReference type="Google" id="ProtNLM"/>
    </source>
</evidence>
<keyword evidence="12" id="KW-1185">Reference proteome</keyword>
<evidence type="ECO:0000256" key="7">
    <source>
        <dbReference type="ARBA" id="ARBA00023180"/>
    </source>
</evidence>
<comment type="subcellular location">
    <subcellularLocation>
        <location evidence="1">Membrane</location>
        <topology evidence="1">Single-pass type I membrane protein</topology>
    </subcellularLocation>
</comment>
<evidence type="ECO:0000313" key="12">
    <source>
        <dbReference type="Proteomes" id="UP000316079"/>
    </source>
</evidence>
<organism evidence="11 12">
    <name type="scientific">Danionella cerebrum</name>
    <dbReference type="NCBI Taxonomy" id="2873325"/>
    <lineage>
        <taxon>Eukaryota</taxon>
        <taxon>Metazoa</taxon>
        <taxon>Chordata</taxon>
        <taxon>Craniata</taxon>
        <taxon>Vertebrata</taxon>
        <taxon>Euteleostomi</taxon>
        <taxon>Actinopterygii</taxon>
        <taxon>Neopterygii</taxon>
        <taxon>Teleostei</taxon>
        <taxon>Ostariophysi</taxon>
        <taxon>Cypriniformes</taxon>
        <taxon>Danionidae</taxon>
        <taxon>Danioninae</taxon>
        <taxon>Danionella</taxon>
    </lineage>
</organism>
<proteinExistence type="predicted"/>
<comment type="caution">
    <text evidence="11">The sequence shown here is derived from an EMBL/GenBank/DDBJ whole genome shotgun (WGS) entry which is preliminary data.</text>
</comment>
<keyword evidence="8" id="KW-0393">Immunoglobulin domain</keyword>
<dbReference type="EMBL" id="SRMA01026461">
    <property type="protein sequence ID" value="TRY83700.1"/>
    <property type="molecule type" value="Genomic_DNA"/>
</dbReference>
<evidence type="ECO:0000313" key="11">
    <source>
        <dbReference type="EMBL" id="TRY83700.1"/>
    </source>
</evidence>
<keyword evidence="3 10" id="KW-0732">Signal</keyword>
<evidence type="ECO:0000256" key="5">
    <source>
        <dbReference type="ARBA" id="ARBA00023136"/>
    </source>
</evidence>
<evidence type="ECO:0000256" key="2">
    <source>
        <dbReference type="ARBA" id="ARBA00022692"/>
    </source>
</evidence>
<evidence type="ECO:0000256" key="10">
    <source>
        <dbReference type="SAM" id="SignalP"/>
    </source>
</evidence>
<sequence>MPDSFSVLMLSFSLCLHYVDCDWSVREPLNHILNDDGSVSVTCMMDGNEKFQAEAKLKQDGEYVCQISDTDNTCLWQYNNKQFTFTLKNPKGLNNGLFSCEITKTKPFPVKRKEGPQVKLFRGCKSTFKAVQKSNCSCNNQTVDKDPTPKFLYLIVCALIMTMLSLYSAILTAIFIRSRLALKQENPDTMTYVPMQRSVKRREQENTLYVDMHKKQKHDYHRDMSHNSH</sequence>
<dbReference type="PANTHER" id="PTHR11494:SF8">
    <property type="entry name" value="CYTOTOXIC T-LYMPHOCYTE PROTEIN 4"/>
    <property type="match status" value="1"/>
</dbReference>
<dbReference type="PANTHER" id="PTHR11494">
    <property type="entry name" value="CYTOTOXIC T-LYMPHOCYTE PROTEIN"/>
    <property type="match status" value="1"/>
</dbReference>
<dbReference type="OrthoDB" id="8439679at2759"/>
<name>A0A553Q189_9TELE</name>
<feature type="transmembrane region" description="Helical" evidence="9">
    <location>
        <begin position="151"/>
        <end position="176"/>
    </location>
</feature>
<feature type="chain" id="PRO_5022247147" description="Immunoglobulin V-set domain-containing protein" evidence="10">
    <location>
        <begin position="22"/>
        <end position="229"/>
    </location>
</feature>
<accession>A0A553Q189</accession>
<evidence type="ECO:0000256" key="8">
    <source>
        <dbReference type="ARBA" id="ARBA00023319"/>
    </source>
</evidence>
<dbReference type="Proteomes" id="UP000316079">
    <property type="component" value="Unassembled WGS sequence"/>
</dbReference>
<evidence type="ECO:0000256" key="4">
    <source>
        <dbReference type="ARBA" id="ARBA00022989"/>
    </source>
</evidence>
<reference evidence="11 12" key="1">
    <citation type="journal article" date="2019" name="Sci. Data">
        <title>Hybrid genome assembly and annotation of Danionella translucida.</title>
        <authorList>
            <person name="Kadobianskyi M."/>
            <person name="Schulze L."/>
            <person name="Schuelke M."/>
            <person name="Judkewitz B."/>
        </authorList>
    </citation>
    <scope>NUCLEOTIDE SEQUENCE [LARGE SCALE GENOMIC DNA]</scope>
    <source>
        <strain evidence="11 12">Bolton</strain>
    </source>
</reference>
<keyword evidence="4 9" id="KW-1133">Transmembrane helix</keyword>
<keyword evidence="7" id="KW-0325">Glycoprotein</keyword>
<evidence type="ECO:0000256" key="6">
    <source>
        <dbReference type="ARBA" id="ARBA00023157"/>
    </source>
</evidence>
<dbReference type="GO" id="GO:0050852">
    <property type="term" value="P:T cell receptor signaling pathway"/>
    <property type="evidence" value="ECO:0007669"/>
    <property type="project" value="TreeGrafter"/>
</dbReference>